<dbReference type="Proteomes" id="UP000640426">
    <property type="component" value="Unassembled WGS sequence"/>
</dbReference>
<evidence type="ECO:0000256" key="4">
    <source>
        <dbReference type="ARBA" id="ARBA00022692"/>
    </source>
</evidence>
<gene>
    <name evidence="9 12" type="primary">lspA</name>
    <name evidence="12" type="ORF">JAO74_00790</name>
</gene>
<dbReference type="PANTHER" id="PTHR33695">
    <property type="entry name" value="LIPOPROTEIN SIGNAL PEPTIDASE"/>
    <property type="match status" value="1"/>
</dbReference>
<evidence type="ECO:0000256" key="5">
    <source>
        <dbReference type="ARBA" id="ARBA00022750"/>
    </source>
</evidence>
<dbReference type="HAMAP" id="MF_00161">
    <property type="entry name" value="LspA"/>
    <property type="match status" value="1"/>
</dbReference>
<dbReference type="Pfam" id="PF01252">
    <property type="entry name" value="Peptidase_A8"/>
    <property type="match status" value="1"/>
</dbReference>
<feature type="active site" evidence="9">
    <location>
        <position position="145"/>
    </location>
</feature>
<sequence length="194" mass="20444">MRSLLAASAGGHGGRRTVRPLHVGGRVSVPVRGLGAAIALFVADQLSKWVVTGPLGIDHLGASQDLTGFFSLRFVPNIGVSLGLLSADSDATRWALVAMTGVIAAGVAVWMTREKHSLDQVALGLVLGGALGNILDRIRFGYVVDFADLHIGEWRPFLVFNVADAAITVGVLVLLVRALLTRDKPRPSVESPHA</sequence>
<evidence type="ECO:0000313" key="12">
    <source>
        <dbReference type="EMBL" id="MBJ6120319.1"/>
    </source>
</evidence>
<dbReference type="EC" id="3.4.23.36" evidence="9"/>
<comment type="pathway">
    <text evidence="9">Protein modification; lipoprotein biosynthesis (signal peptide cleavage).</text>
</comment>
<dbReference type="PRINTS" id="PR00781">
    <property type="entry name" value="LIPOSIGPTASE"/>
</dbReference>
<evidence type="ECO:0000256" key="1">
    <source>
        <dbReference type="ARBA" id="ARBA00006139"/>
    </source>
</evidence>
<feature type="transmembrane region" description="Helical" evidence="9">
    <location>
        <begin position="91"/>
        <end position="109"/>
    </location>
</feature>
<dbReference type="NCBIfam" id="TIGR00077">
    <property type="entry name" value="lspA"/>
    <property type="match status" value="1"/>
</dbReference>
<evidence type="ECO:0000313" key="13">
    <source>
        <dbReference type="Proteomes" id="UP000640426"/>
    </source>
</evidence>
<proteinExistence type="inferred from homology"/>
<keyword evidence="5 9" id="KW-0064">Aspartyl protease</keyword>
<keyword evidence="4 9" id="KW-0812">Transmembrane</keyword>
<keyword evidence="2 9" id="KW-1003">Cell membrane</keyword>
<feature type="active site" evidence="9">
    <location>
        <position position="164"/>
    </location>
</feature>
<dbReference type="InterPro" id="IPR001872">
    <property type="entry name" value="Peptidase_A8"/>
</dbReference>
<dbReference type="GO" id="GO:0004190">
    <property type="term" value="F:aspartic-type endopeptidase activity"/>
    <property type="evidence" value="ECO:0007669"/>
    <property type="project" value="UniProtKB-EC"/>
</dbReference>
<dbReference type="PANTHER" id="PTHR33695:SF1">
    <property type="entry name" value="LIPOPROTEIN SIGNAL PEPTIDASE"/>
    <property type="match status" value="1"/>
</dbReference>
<keyword evidence="7 9" id="KW-1133">Transmembrane helix</keyword>
<reference evidence="13" key="1">
    <citation type="submission" date="2020-12" db="EMBL/GenBank/DDBJ databases">
        <title>Hymenobacter sp.</title>
        <authorList>
            <person name="Kim M.K."/>
        </authorList>
    </citation>
    <scope>NUCLEOTIDE SEQUENCE [LARGE SCALE GENOMIC DNA]</scope>
    <source>
        <strain evidence="13">BT553</strain>
    </source>
</reference>
<keyword evidence="8 9" id="KW-0472">Membrane</keyword>
<keyword evidence="6 9" id="KW-0378">Hydrolase</keyword>
<evidence type="ECO:0000256" key="3">
    <source>
        <dbReference type="ARBA" id="ARBA00022670"/>
    </source>
</evidence>
<keyword evidence="3 9" id="KW-0645">Protease</keyword>
<comment type="similarity">
    <text evidence="1 9 11">Belongs to the peptidase A8 family.</text>
</comment>
<comment type="caution">
    <text evidence="12">The sequence shown here is derived from an EMBL/GenBank/DDBJ whole genome shotgun (WGS) entry which is preliminary data.</text>
</comment>
<organism evidence="12 13">
    <name type="scientific">Sphingomonas mollis</name>
    <dbReference type="NCBI Taxonomy" id="2795726"/>
    <lineage>
        <taxon>Bacteria</taxon>
        <taxon>Pseudomonadati</taxon>
        <taxon>Pseudomonadota</taxon>
        <taxon>Alphaproteobacteria</taxon>
        <taxon>Sphingomonadales</taxon>
        <taxon>Sphingomonadaceae</taxon>
        <taxon>Sphingomonas</taxon>
    </lineage>
</organism>
<feature type="transmembrane region" description="Helical" evidence="9">
    <location>
        <begin position="158"/>
        <end position="180"/>
    </location>
</feature>
<comment type="caution">
    <text evidence="9">Lacks conserved residue(s) required for the propagation of feature annotation.</text>
</comment>
<comment type="function">
    <text evidence="9 10">This protein specifically catalyzes the removal of signal peptides from prolipoproteins.</text>
</comment>
<evidence type="ECO:0000256" key="7">
    <source>
        <dbReference type="ARBA" id="ARBA00022989"/>
    </source>
</evidence>
<comment type="catalytic activity">
    <reaction evidence="9 10">
        <text>Release of signal peptides from bacterial membrane prolipoproteins. Hydrolyzes -Xaa-Yaa-Zaa-|-(S,diacylglyceryl)Cys-, in which Xaa is hydrophobic (preferably Leu), and Yaa (Ala or Ser) and Zaa (Gly or Ala) have small, neutral side chains.</text>
        <dbReference type="EC" id="3.4.23.36"/>
    </reaction>
</comment>
<evidence type="ECO:0000256" key="9">
    <source>
        <dbReference type="HAMAP-Rule" id="MF_00161"/>
    </source>
</evidence>
<name>A0ABS0XJV2_9SPHN</name>
<accession>A0ABS0XJV2</accession>
<evidence type="ECO:0000256" key="11">
    <source>
        <dbReference type="RuleBase" id="RU004181"/>
    </source>
</evidence>
<evidence type="ECO:0000256" key="10">
    <source>
        <dbReference type="RuleBase" id="RU000594"/>
    </source>
</evidence>
<feature type="transmembrane region" description="Helical" evidence="9">
    <location>
        <begin position="121"/>
        <end position="138"/>
    </location>
</feature>
<dbReference type="EMBL" id="JAELXS010000001">
    <property type="protein sequence ID" value="MBJ6120319.1"/>
    <property type="molecule type" value="Genomic_DNA"/>
</dbReference>
<dbReference type="PROSITE" id="PS00855">
    <property type="entry name" value="SPASE_II"/>
    <property type="match status" value="1"/>
</dbReference>
<evidence type="ECO:0000256" key="8">
    <source>
        <dbReference type="ARBA" id="ARBA00023136"/>
    </source>
</evidence>
<keyword evidence="13" id="KW-1185">Reference proteome</keyword>
<protein>
    <recommendedName>
        <fullName evidence="9">Lipoprotein signal peptidase</fullName>
        <ecNumber evidence="9">3.4.23.36</ecNumber>
    </recommendedName>
    <alternativeName>
        <fullName evidence="9">Prolipoprotein signal peptidase</fullName>
    </alternativeName>
    <alternativeName>
        <fullName evidence="9">Signal peptidase II</fullName>
        <shortName evidence="9">SPase II</shortName>
    </alternativeName>
</protein>
<evidence type="ECO:0000256" key="6">
    <source>
        <dbReference type="ARBA" id="ARBA00022801"/>
    </source>
</evidence>
<comment type="subcellular location">
    <subcellularLocation>
        <location evidence="9">Cell membrane</location>
        <topology evidence="9">Multi-pass membrane protein</topology>
    </subcellularLocation>
</comment>
<evidence type="ECO:0000256" key="2">
    <source>
        <dbReference type="ARBA" id="ARBA00022475"/>
    </source>
</evidence>